<evidence type="ECO:0000256" key="10">
    <source>
        <dbReference type="ARBA" id="ARBA00023114"/>
    </source>
</evidence>
<feature type="signal peptide" evidence="16">
    <location>
        <begin position="1"/>
        <end position="31"/>
    </location>
</feature>
<dbReference type="InterPro" id="IPR019554">
    <property type="entry name" value="Soluble_ligand-bd"/>
</dbReference>
<feature type="chain" id="PRO_5028348224" description="Polysaccharide export protein" evidence="16">
    <location>
        <begin position="32"/>
        <end position="713"/>
    </location>
</feature>
<keyword evidence="14" id="KW-0449">Lipoprotein</keyword>
<dbReference type="PANTHER" id="PTHR33619:SF3">
    <property type="entry name" value="POLYSACCHARIDE EXPORT PROTEIN GFCE-RELATED"/>
    <property type="match status" value="1"/>
</dbReference>
<protein>
    <recommendedName>
        <fullName evidence="22">Polysaccharide export protein</fullName>
    </recommendedName>
</protein>
<keyword evidence="12" id="KW-0564">Palmitate</keyword>
<evidence type="ECO:0000256" key="11">
    <source>
        <dbReference type="ARBA" id="ARBA00023136"/>
    </source>
</evidence>
<dbReference type="Gene3D" id="3.30.1950.10">
    <property type="entry name" value="wza like domain"/>
    <property type="match status" value="1"/>
</dbReference>
<dbReference type="RefSeq" id="WP_183354509.1">
    <property type="nucleotide sequence ID" value="NZ_BLXX01000005.1"/>
</dbReference>
<name>A0A6V8MI43_9BACT</name>
<evidence type="ECO:0008006" key="22">
    <source>
        <dbReference type="Google" id="ProtNLM"/>
    </source>
</evidence>
<keyword evidence="8" id="KW-0625">Polysaccharide transport</keyword>
<keyword evidence="11" id="KW-0472">Membrane</keyword>
<evidence type="ECO:0000313" key="21">
    <source>
        <dbReference type="Proteomes" id="UP000556026"/>
    </source>
</evidence>
<evidence type="ECO:0000256" key="15">
    <source>
        <dbReference type="SAM" id="MobiDB-lite"/>
    </source>
</evidence>
<evidence type="ECO:0000256" key="4">
    <source>
        <dbReference type="ARBA" id="ARBA00022452"/>
    </source>
</evidence>
<keyword evidence="4" id="KW-1134">Transmembrane beta strand</keyword>
<feature type="domain" description="Soluble ligand binding" evidence="18">
    <location>
        <begin position="285"/>
        <end position="326"/>
    </location>
</feature>
<dbReference type="AlphaFoldDB" id="A0A6V8MI43"/>
<evidence type="ECO:0000256" key="2">
    <source>
        <dbReference type="ARBA" id="ARBA00009450"/>
    </source>
</evidence>
<keyword evidence="5" id="KW-0762">Sugar transport</keyword>
<evidence type="ECO:0000256" key="12">
    <source>
        <dbReference type="ARBA" id="ARBA00023139"/>
    </source>
</evidence>
<dbReference type="Gene3D" id="3.10.560.10">
    <property type="entry name" value="Outer membrane lipoprotein wza domain like"/>
    <property type="match status" value="5"/>
</dbReference>
<feature type="domain" description="Polysaccharide export protein N-terminal" evidence="17">
    <location>
        <begin position="120"/>
        <end position="194"/>
    </location>
</feature>
<keyword evidence="10" id="KW-0626">Porin</keyword>
<evidence type="ECO:0000256" key="3">
    <source>
        <dbReference type="ARBA" id="ARBA00022448"/>
    </source>
</evidence>
<keyword evidence="13" id="KW-0998">Cell outer membrane</keyword>
<dbReference type="InterPro" id="IPR003715">
    <property type="entry name" value="Poly_export_N"/>
</dbReference>
<sequence>MLQPVVKRHPSLVTVATLLLAMLLIPLTACASTGQAPGASAGAAGSAPAQSGKPESKAASPSPGPIASLPPTEASREPAERSAFEKYATGKGPAALEIGQFGYDLFQRPPSTFAPVTQVPVGPDYVVGPGDEIRIEVWGRVEGNWSVVVSNDGTISLPKTGVFGVTGLSFRELKELLHNRFAKYYSGFEMNVSMGALRSIQVYLVGNARRPGAYTVSSLSSIINALFEGGGPSKTGSMRDIQVKRNGRTVATFDLYDFLLKGDKSRDIRLMPEDVIFIPPVGPLVGIAGTVRTPAIYELKGETRLLDLIRMAGGITGIAFTGRLQMQRVEEHSFRVLFEGDLRDIEQNPAKNFLLQDGDLAQIFTVTDTANTVTIAGAVARPGEYGVNSGVTTVKELIARAGGLLYNTFDQAEVTRVTASQAGPQTERFQVDLVKAQAGDPKHNVALRLNDYLQVRTVPEWSLYRTITLNGEVLFPGTYTFKKGETLSSLIERAGGFTGRAYLRGAQFSRERVQEQQQRQINEMVERLQRELSGSGTAQVATSANAEEAKLVQLELEQKRQFIEQLKTVRAKGRIALNITELSSLRGSAYDIELEQGDTITIPSDPKTVQVIGSVYNQSAFVYEKDRDSGYYVELAGGATPNADPGNTFILQANGTALKAGGGFFSSGARLGSGDTVVVPEKIERVAWMRNLKDITQILFQIAVSAGVLVTIF</sequence>
<organism evidence="20 21">
    <name type="scientific">Geomonas silvestris</name>
    <dbReference type="NCBI Taxonomy" id="2740184"/>
    <lineage>
        <taxon>Bacteria</taxon>
        <taxon>Pseudomonadati</taxon>
        <taxon>Thermodesulfobacteriota</taxon>
        <taxon>Desulfuromonadia</taxon>
        <taxon>Geobacterales</taxon>
        <taxon>Geobacteraceae</taxon>
        <taxon>Geomonas</taxon>
    </lineage>
</organism>
<evidence type="ECO:0000259" key="17">
    <source>
        <dbReference type="Pfam" id="PF02563"/>
    </source>
</evidence>
<feature type="region of interest" description="Disordered" evidence="15">
    <location>
        <begin position="35"/>
        <end position="83"/>
    </location>
</feature>
<dbReference type="InterPro" id="IPR049712">
    <property type="entry name" value="Poly_export"/>
</dbReference>
<dbReference type="GO" id="GO:0009279">
    <property type="term" value="C:cell outer membrane"/>
    <property type="evidence" value="ECO:0007669"/>
    <property type="project" value="UniProtKB-SubCell"/>
</dbReference>
<dbReference type="Pfam" id="PF02563">
    <property type="entry name" value="Poly_export"/>
    <property type="match status" value="1"/>
</dbReference>
<keyword evidence="9" id="KW-0406">Ion transport</keyword>
<evidence type="ECO:0000256" key="9">
    <source>
        <dbReference type="ARBA" id="ARBA00023065"/>
    </source>
</evidence>
<evidence type="ECO:0000256" key="7">
    <source>
        <dbReference type="ARBA" id="ARBA00022729"/>
    </source>
</evidence>
<proteinExistence type="inferred from homology"/>
<dbReference type="Pfam" id="PF10531">
    <property type="entry name" value="SLBB"/>
    <property type="match status" value="3"/>
</dbReference>
<dbReference type="GO" id="GO:0015159">
    <property type="term" value="F:polysaccharide transmembrane transporter activity"/>
    <property type="evidence" value="ECO:0007669"/>
    <property type="project" value="InterPro"/>
</dbReference>
<keyword evidence="3" id="KW-0813">Transport</keyword>
<feature type="compositionally biased region" description="Basic and acidic residues" evidence="15">
    <location>
        <begin position="74"/>
        <end position="83"/>
    </location>
</feature>
<keyword evidence="21" id="KW-1185">Reference proteome</keyword>
<comment type="caution">
    <text evidence="20">The sequence shown here is derived from an EMBL/GenBank/DDBJ whole genome shotgun (WGS) entry which is preliminary data.</text>
</comment>
<feature type="domain" description="Soluble ligand binding" evidence="18">
    <location>
        <begin position="202"/>
        <end position="253"/>
    </location>
</feature>
<evidence type="ECO:0000259" key="19">
    <source>
        <dbReference type="Pfam" id="PF22461"/>
    </source>
</evidence>
<feature type="compositionally biased region" description="Low complexity" evidence="15">
    <location>
        <begin position="35"/>
        <end position="52"/>
    </location>
</feature>
<dbReference type="InterPro" id="IPR054765">
    <property type="entry name" value="SLBB_dom"/>
</dbReference>
<dbReference type="Pfam" id="PF22461">
    <property type="entry name" value="SLBB_2"/>
    <property type="match status" value="1"/>
</dbReference>
<evidence type="ECO:0000313" key="20">
    <source>
        <dbReference type="EMBL" id="GFO59675.1"/>
    </source>
</evidence>
<accession>A0A6V8MI43</accession>
<evidence type="ECO:0000256" key="8">
    <source>
        <dbReference type="ARBA" id="ARBA00023047"/>
    </source>
</evidence>
<evidence type="ECO:0000256" key="14">
    <source>
        <dbReference type="ARBA" id="ARBA00023288"/>
    </source>
</evidence>
<dbReference type="Proteomes" id="UP000556026">
    <property type="component" value="Unassembled WGS sequence"/>
</dbReference>
<comment type="subcellular location">
    <subcellularLocation>
        <location evidence="1">Cell outer membrane</location>
        <topology evidence="1">Multi-pass membrane protein</topology>
    </subcellularLocation>
</comment>
<keyword evidence="7 16" id="KW-0732">Signal</keyword>
<reference evidence="21" key="1">
    <citation type="submission" date="2020-06" db="EMBL/GenBank/DDBJ databases">
        <title>Draft genomic sequence of Geomonas sp. Red330.</title>
        <authorList>
            <person name="Itoh H."/>
            <person name="Zhenxing X."/>
            <person name="Ushijima N."/>
            <person name="Masuda Y."/>
            <person name="Shiratori Y."/>
            <person name="Senoo K."/>
        </authorList>
    </citation>
    <scope>NUCLEOTIDE SEQUENCE [LARGE SCALE GENOMIC DNA]</scope>
    <source>
        <strain evidence="21">Red330</strain>
    </source>
</reference>
<dbReference type="GO" id="GO:0015288">
    <property type="term" value="F:porin activity"/>
    <property type="evidence" value="ECO:0007669"/>
    <property type="project" value="UniProtKB-KW"/>
</dbReference>
<evidence type="ECO:0000256" key="1">
    <source>
        <dbReference type="ARBA" id="ARBA00004571"/>
    </source>
</evidence>
<feature type="domain" description="Soluble ligand binding" evidence="18">
    <location>
        <begin position="467"/>
        <end position="510"/>
    </location>
</feature>
<evidence type="ECO:0000259" key="18">
    <source>
        <dbReference type="Pfam" id="PF10531"/>
    </source>
</evidence>
<dbReference type="EMBL" id="BLXX01000005">
    <property type="protein sequence ID" value="GFO59675.1"/>
    <property type="molecule type" value="Genomic_DNA"/>
</dbReference>
<dbReference type="GO" id="GO:0006811">
    <property type="term" value="P:monoatomic ion transport"/>
    <property type="evidence" value="ECO:0007669"/>
    <property type="project" value="UniProtKB-KW"/>
</dbReference>
<feature type="domain" description="SLBB" evidence="19">
    <location>
        <begin position="373"/>
        <end position="455"/>
    </location>
</feature>
<dbReference type="GO" id="GO:0046930">
    <property type="term" value="C:pore complex"/>
    <property type="evidence" value="ECO:0007669"/>
    <property type="project" value="UniProtKB-KW"/>
</dbReference>
<gene>
    <name evidence="20" type="ORF">GMST_20000</name>
</gene>
<evidence type="ECO:0000256" key="16">
    <source>
        <dbReference type="SAM" id="SignalP"/>
    </source>
</evidence>
<evidence type="ECO:0000256" key="13">
    <source>
        <dbReference type="ARBA" id="ARBA00023237"/>
    </source>
</evidence>
<evidence type="ECO:0000256" key="6">
    <source>
        <dbReference type="ARBA" id="ARBA00022692"/>
    </source>
</evidence>
<keyword evidence="6" id="KW-0812">Transmembrane</keyword>
<comment type="similarity">
    <text evidence="2">Belongs to the BexD/CtrA/VexA family.</text>
</comment>
<dbReference type="PANTHER" id="PTHR33619">
    <property type="entry name" value="POLYSACCHARIDE EXPORT PROTEIN GFCE-RELATED"/>
    <property type="match status" value="1"/>
</dbReference>
<evidence type="ECO:0000256" key="5">
    <source>
        <dbReference type="ARBA" id="ARBA00022597"/>
    </source>
</evidence>